<comment type="caution">
    <text evidence="2">The sequence shown here is derived from an EMBL/GenBank/DDBJ whole genome shotgun (WGS) entry which is preliminary data.</text>
</comment>
<evidence type="ECO:0000256" key="1">
    <source>
        <dbReference type="SAM" id="MobiDB-lite"/>
    </source>
</evidence>
<accession>A0AA88T982</accession>
<feature type="region of interest" description="Disordered" evidence="1">
    <location>
        <begin position="1"/>
        <end position="23"/>
    </location>
</feature>
<sequence length="68" mass="7523">MLIGAPEGTHLEGSIYSTSSKEQQEPFRSCLDNVSRFRLGGNERSDKVAERHTTEVLIRASVSAQDVM</sequence>
<dbReference type="AlphaFoldDB" id="A0AA88T982"/>
<evidence type="ECO:0000313" key="3">
    <source>
        <dbReference type="Proteomes" id="UP001187315"/>
    </source>
</evidence>
<dbReference type="EMBL" id="JAVHJS010000001">
    <property type="protein sequence ID" value="KAK2868698.1"/>
    <property type="molecule type" value="Genomic_DNA"/>
</dbReference>
<proteinExistence type="predicted"/>
<dbReference type="Proteomes" id="UP001187315">
    <property type="component" value="Unassembled WGS sequence"/>
</dbReference>
<organism evidence="2 3">
    <name type="scientific">Tachysurus vachellii</name>
    <name type="common">Darkbarbel catfish</name>
    <name type="synonym">Pelteobagrus vachellii</name>
    <dbReference type="NCBI Taxonomy" id="175792"/>
    <lineage>
        <taxon>Eukaryota</taxon>
        <taxon>Metazoa</taxon>
        <taxon>Chordata</taxon>
        <taxon>Craniata</taxon>
        <taxon>Vertebrata</taxon>
        <taxon>Euteleostomi</taxon>
        <taxon>Actinopterygii</taxon>
        <taxon>Neopterygii</taxon>
        <taxon>Teleostei</taxon>
        <taxon>Ostariophysi</taxon>
        <taxon>Siluriformes</taxon>
        <taxon>Bagridae</taxon>
        <taxon>Tachysurus</taxon>
    </lineage>
</organism>
<protein>
    <submittedName>
        <fullName evidence="2">Uncharacterized protein</fullName>
    </submittedName>
</protein>
<name>A0AA88T982_TACVA</name>
<keyword evidence="3" id="KW-1185">Reference proteome</keyword>
<gene>
    <name evidence="2" type="ORF">Q7C36_000569</name>
</gene>
<reference evidence="2" key="1">
    <citation type="submission" date="2023-08" db="EMBL/GenBank/DDBJ databases">
        <title>Pelteobagrus vachellii genome.</title>
        <authorList>
            <person name="Liu H."/>
        </authorList>
    </citation>
    <scope>NUCLEOTIDE SEQUENCE</scope>
    <source>
        <strain evidence="2">PRFRI_2022a</strain>
        <tissue evidence="2">Muscle</tissue>
    </source>
</reference>
<evidence type="ECO:0000313" key="2">
    <source>
        <dbReference type="EMBL" id="KAK2868698.1"/>
    </source>
</evidence>